<protein>
    <recommendedName>
        <fullName evidence="4">Glycosyltransferase RgtA/B/C/D-like domain-containing protein</fullName>
    </recommendedName>
</protein>
<organism evidence="2 3">
    <name type="scientific">Streptacidiphilus monticola</name>
    <dbReference type="NCBI Taxonomy" id="2161674"/>
    <lineage>
        <taxon>Bacteria</taxon>
        <taxon>Bacillati</taxon>
        <taxon>Actinomycetota</taxon>
        <taxon>Actinomycetes</taxon>
        <taxon>Kitasatosporales</taxon>
        <taxon>Streptomycetaceae</taxon>
        <taxon>Streptacidiphilus</taxon>
    </lineage>
</organism>
<feature type="transmembrane region" description="Helical" evidence="1">
    <location>
        <begin position="428"/>
        <end position="447"/>
    </location>
</feature>
<gene>
    <name evidence="2" type="ORF">ACFP3V_27245</name>
</gene>
<feature type="transmembrane region" description="Helical" evidence="1">
    <location>
        <begin position="101"/>
        <end position="121"/>
    </location>
</feature>
<feature type="transmembrane region" description="Helical" evidence="1">
    <location>
        <begin position="231"/>
        <end position="251"/>
    </location>
</feature>
<keyword evidence="1" id="KW-0812">Transmembrane</keyword>
<comment type="caution">
    <text evidence="2">The sequence shown here is derived from an EMBL/GenBank/DDBJ whole genome shotgun (WGS) entry which is preliminary data.</text>
</comment>
<keyword evidence="1" id="KW-1133">Transmembrane helix</keyword>
<feature type="transmembrane region" description="Helical" evidence="1">
    <location>
        <begin position="37"/>
        <end position="57"/>
    </location>
</feature>
<dbReference type="Proteomes" id="UP001596174">
    <property type="component" value="Unassembled WGS sequence"/>
</dbReference>
<evidence type="ECO:0000313" key="2">
    <source>
        <dbReference type="EMBL" id="MFC5910886.1"/>
    </source>
</evidence>
<feature type="transmembrane region" description="Helical" evidence="1">
    <location>
        <begin position="195"/>
        <end position="225"/>
    </location>
</feature>
<dbReference type="RefSeq" id="WP_380588841.1">
    <property type="nucleotide sequence ID" value="NZ_JBHSQJ010000138.1"/>
</dbReference>
<reference evidence="3" key="1">
    <citation type="journal article" date="2019" name="Int. J. Syst. Evol. Microbiol.">
        <title>The Global Catalogue of Microorganisms (GCM) 10K type strain sequencing project: providing services to taxonomists for standard genome sequencing and annotation.</title>
        <authorList>
            <consortium name="The Broad Institute Genomics Platform"/>
            <consortium name="The Broad Institute Genome Sequencing Center for Infectious Disease"/>
            <person name="Wu L."/>
            <person name="Ma J."/>
        </authorList>
    </citation>
    <scope>NUCLEOTIDE SEQUENCE [LARGE SCALE GENOMIC DNA]</scope>
    <source>
        <strain evidence="3">JCM 4816</strain>
    </source>
</reference>
<feature type="transmembrane region" description="Helical" evidence="1">
    <location>
        <begin position="133"/>
        <end position="152"/>
    </location>
</feature>
<proteinExistence type="predicted"/>
<keyword evidence="1" id="KW-0472">Membrane</keyword>
<name>A0ABW1GAQ3_9ACTN</name>
<keyword evidence="3" id="KW-1185">Reference proteome</keyword>
<dbReference type="EMBL" id="JBHSQJ010000138">
    <property type="protein sequence ID" value="MFC5910886.1"/>
    <property type="molecule type" value="Genomic_DNA"/>
</dbReference>
<evidence type="ECO:0008006" key="4">
    <source>
        <dbReference type="Google" id="ProtNLM"/>
    </source>
</evidence>
<sequence>MSRTLVSTQEDGPATAVRPPSLRSRATRLWERVPPRLRLPVAVYAACQLVLLGWWAAFFPGLMSYDSIAYVWQVTTDHWLGNHSVLYNALVWLSIQICGDLWLLTLVQTVAYAAAFAYTCVALRDLGVRGRWSAPAAVALAVLPATGSLAVFVWKDSAFTASALLAFAASLRLIARRLKGRQAVRDRGFYRELALLEAGLLGIALFRNNSILVVLLAFPFLVFALQRMRRWITALTAATTVVYLLLQFLVYPAVGIVMPRTDQVYAFNYADIAVAYGKDPSSFTAADLAVMKKVAPLSHWRGNGANCWDVDDTMQAPFDRAAASANNDQLLTIWTEVLKRTPQLVAYGHLCRSQIAWGIFPGPGALHGNTMIAQPVVPANLFGWADWNKQIKHSPYRSELRIRPLSDTLHKAASWWYYLSETPQLQWLLWRGAFWCYLAYGVVALWIRRRRQWAAIGLAAFTAGLQLSVIAANPAPLARYVLPVVYLGVFSLTLLPALRTPRRGGEEPEA</sequence>
<evidence type="ECO:0000256" key="1">
    <source>
        <dbReference type="SAM" id="Phobius"/>
    </source>
</evidence>
<evidence type="ECO:0000313" key="3">
    <source>
        <dbReference type="Proteomes" id="UP001596174"/>
    </source>
</evidence>
<feature type="transmembrane region" description="Helical" evidence="1">
    <location>
        <begin position="453"/>
        <end position="473"/>
    </location>
</feature>
<accession>A0ABW1GAQ3</accession>
<feature type="transmembrane region" description="Helical" evidence="1">
    <location>
        <begin position="480"/>
        <end position="498"/>
    </location>
</feature>